<dbReference type="RefSeq" id="WP_210510334.1">
    <property type="nucleotide sequence ID" value="NZ_JAFIDN010000002.1"/>
</dbReference>
<dbReference type="AlphaFoldDB" id="A0A8J7RRJ4"/>
<evidence type="ECO:0000313" key="2">
    <source>
        <dbReference type="EMBL" id="MBP3191652.1"/>
    </source>
</evidence>
<dbReference type="SUPFAM" id="SSF54909">
    <property type="entry name" value="Dimeric alpha+beta barrel"/>
    <property type="match status" value="1"/>
</dbReference>
<reference evidence="2" key="1">
    <citation type="submission" date="2021-02" db="EMBL/GenBank/DDBJ databases">
        <title>Natronogracilivirga saccharolytica gen. nov. sp. nov. a new anaerobic, haloalkiliphilic carbohydrate-fermenting bacterium from soda lake and proposing of Cyclonatronumiaceae fam. nov. in the phylum Balneolaeota.</title>
        <authorList>
            <person name="Zhilina T.N."/>
            <person name="Sorokin D.Y."/>
            <person name="Zavarzina D.G."/>
            <person name="Toshchakov S.V."/>
            <person name="Kublanov I.V."/>
        </authorList>
    </citation>
    <scope>NUCLEOTIDE SEQUENCE</scope>
    <source>
        <strain evidence="2">Z-1702</strain>
    </source>
</reference>
<accession>A0A8J7RRJ4</accession>
<dbReference type="InterPro" id="IPR013097">
    <property type="entry name" value="Dabb"/>
</dbReference>
<gene>
    <name evidence="2" type="ORF">NATSA_03135</name>
</gene>
<dbReference type="SMART" id="SM00886">
    <property type="entry name" value="Dabb"/>
    <property type="match status" value="1"/>
</dbReference>
<dbReference type="Pfam" id="PF07876">
    <property type="entry name" value="Dabb"/>
    <property type="match status" value="1"/>
</dbReference>
<sequence>MILHSVFFYLKKDAPENTAEEMQKDIKEKLSKIDSVKTIWAGPPEGIDRDVVDNDYTMSLHAQFEDLAALQRYQSDPLHVAFVEKYKPAFQEIRVFDTRIS</sequence>
<dbReference type="EMBL" id="JAFIDN010000002">
    <property type="protein sequence ID" value="MBP3191652.1"/>
    <property type="molecule type" value="Genomic_DNA"/>
</dbReference>
<dbReference type="Proteomes" id="UP000673975">
    <property type="component" value="Unassembled WGS sequence"/>
</dbReference>
<organism evidence="2 3">
    <name type="scientific">Natronogracilivirga saccharolytica</name>
    <dbReference type="NCBI Taxonomy" id="2812953"/>
    <lineage>
        <taxon>Bacteria</taxon>
        <taxon>Pseudomonadati</taxon>
        <taxon>Balneolota</taxon>
        <taxon>Balneolia</taxon>
        <taxon>Balneolales</taxon>
        <taxon>Cyclonatronaceae</taxon>
        <taxon>Natronogracilivirga</taxon>
    </lineage>
</organism>
<feature type="domain" description="Stress-response A/B barrel" evidence="1">
    <location>
        <begin position="2"/>
        <end position="98"/>
    </location>
</feature>
<proteinExistence type="predicted"/>
<protein>
    <submittedName>
        <fullName evidence="2">Dabb family protein</fullName>
    </submittedName>
</protein>
<name>A0A8J7RRJ4_9BACT</name>
<dbReference type="Gene3D" id="3.30.70.100">
    <property type="match status" value="1"/>
</dbReference>
<keyword evidence="3" id="KW-1185">Reference proteome</keyword>
<dbReference type="InterPro" id="IPR011008">
    <property type="entry name" value="Dimeric_a/b-barrel"/>
</dbReference>
<dbReference type="PROSITE" id="PS51502">
    <property type="entry name" value="S_R_A_B_BARREL"/>
    <property type="match status" value="1"/>
</dbReference>
<evidence type="ECO:0000259" key="1">
    <source>
        <dbReference type="PROSITE" id="PS51502"/>
    </source>
</evidence>
<evidence type="ECO:0000313" key="3">
    <source>
        <dbReference type="Proteomes" id="UP000673975"/>
    </source>
</evidence>
<comment type="caution">
    <text evidence="2">The sequence shown here is derived from an EMBL/GenBank/DDBJ whole genome shotgun (WGS) entry which is preliminary data.</text>
</comment>